<dbReference type="InterPro" id="IPR037010">
    <property type="entry name" value="VitB12-dep_Met_synth_activ_sf"/>
</dbReference>
<dbReference type="EC" id="2.1.1.13" evidence="6 19"/>
<evidence type="ECO:0000256" key="2">
    <source>
        <dbReference type="ARBA" id="ARBA00001947"/>
    </source>
</evidence>
<feature type="domain" description="Pterin-binding" evidence="25">
    <location>
        <begin position="343"/>
        <end position="599"/>
    </location>
</feature>
<dbReference type="PANTHER" id="PTHR45833">
    <property type="entry name" value="METHIONINE SYNTHASE"/>
    <property type="match status" value="1"/>
</dbReference>
<dbReference type="PIRSF" id="PIRSF000381">
    <property type="entry name" value="MetH"/>
    <property type="match status" value="1"/>
</dbReference>
<dbReference type="PANTHER" id="PTHR45833:SF1">
    <property type="entry name" value="METHIONINE SYNTHASE"/>
    <property type="match status" value="1"/>
</dbReference>
<dbReference type="FunFam" id="3.20.20.20:FF:000007">
    <property type="entry name" value="Methionine synthase"/>
    <property type="match status" value="1"/>
</dbReference>
<dbReference type="SUPFAM" id="SSF47644">
    <property type="entry name" value="Methionine synthase domain"/>
    <property type="match status" value="1"/>
</dbReference>
<dbReference type="PROSITE" id="PS50970">
    <property type="entry name" value="HCY"/>
    <property type="match status" value="1"/>
</dbReference>
<dbReference type="GO" id="GO:0008270">
    <property type="term" value="F:zinc ion binding"/>
    <property type="evidence" value="ECO:0007669"/>
    <property type="project" value="UniProtKB-UniRule"/>
</dbReference>
<evidence type="ECO:0000256" key="4">
    <source>
        <dbReference type="ARBA" id="ARBA00005178"/>
    </source>
</evidence>
<dbReference type="Gene3D" id="3.20.20.20">
    <property type="entry name" value="Dihydropteroate synthase-like"/>
    <property type="match status" value="1"/>
</dbReference>
<dbReference type="EMBL" id="VBOY01000083">
    <property type="protein sequence ID" value="TMQ64573.1"/>
    <property type="molecule type" value="Genomic_DNA"/>
</dbReference>
<dbReference type="Pfam" id="PF02607">
    <property type="entry name" value="B12-binding_2"/>
    <property type="match status" value="1"/>
</dbReference>
<dbReference type="AlphaFoldDB" id="A0A538TLS4"/>
<comment type="caution">
    <text evidence="29">The sequence shown here is derived from an EMBL/GenBank/DDBJ whole genome shotgun (WGS) entry which is preliminary data.</text>
</comment>
<feature type="binding site" evidence="21 23">
    <location>
        <position position="231"/>
    </location>
    <ligand>
        <name>Zn(2+)</name>
        <dbReference type="ChEBI" id="CHEBI:29105"/>
    </ligand>
</feature>
<evidence type="ECO:0000259" key="24">
    <source>
        <dbReference type="PROSITE" id="PS50970"/>
    </source>
</evidence>
<dbReference type="Gene3D" id="3.20.20.330">
    <property type="entry name" value="Homocysteine-binding-like domain"/>
    <property type="match status" value="1"/>
</dbReference>
<feature type="binding site" evidence="22">
    <location>
        <position position="1104"/>
    </location>
    <ligand>
        <name>S-adenosyl-L-methionine</name>
        <dbReference type="ChEBI" id="CHEBI:59789"/>
    </ligand>
</feature>
<dbReference type="SUPFAM" id="SSF52242">
    <property type="entry name" value="Cobalamin (vitamin B12)-binding domain"/>
    <property type="match status" value="1"/>
</dbReference>
<name>A0A538TLS4_UNCEI</name>
<comment type="cofactor">
    <cofactor evidence="3 20 21">
        <name>methylcob(III)alamin</name>
        <dbReference type="ChEBI" id="CHEBI:28115"/>
    </cofactor>
</comment>
<dbReference type="GO" id="GO:0031419">
    <property type="term" value="F:cobalamin binding"/>
    <property type="evidence" value="ECO:0007669"/>
    <property type="project" value="UniProtKB-UniRule"/>
</dbReference>
<feature type="binding site" evidence="21 23">
    <location>
        <position position="297"/>
    </location>
    <ligand>
        <name>Zn(2+)</name>
        <dbReference type="ChEBI" id="CHEBI:29105"/>
    </ligand>
</feature>
<dbReference type="Pfam" id="PF02965">
    <property type="entry name" value="Met_synt_B12"/>
    <property type="match status" value="1"/>
</dbReference>
<dbReference type="SUPFAM" id="SSF82282">
    <property type="entry name" value="Homocysteine S-methyltransferase"/>
    <property type="match status" value="1"/>
</dbReference>
<feature type="binding site" evidence="22">
    <location>
        <position position="781"/>
    </location>
    <ligand>
        <name>methylcob(III)alamin</name>
        <dbReference type="ChEBI" id="CHEBI:28115"/>
    </ligand>
</feature>
<dbReference type="Proteomes" id="UP000316609">
    <property type="component" value="Unassembled WGS sequence"/>
</dbReference>
<comment type="function">
    <text evidence="18 20">Catalyzes the transfer of a methyl group from methyl-cobalamin to homocysteine, yielding enzyme-bound cob(I)alamin and methionine. Subsequently, remethylates the cofactor using methyltetrahydrofolate.</text>
</comment>
<evidence type="ECO:0000256" key="11">
    <source>
        <dbReference type="ARBA" id="ARBA00022679"/>
    </source>
</evidence>
<evidence type="ECO:0000259" key="27">
    <source>
        <dbReference type="PROSITE" id="PS51332"/>
    </source>
</evidence>
<feature type="binding site" evidence="22">
    <location>
        <position position="841"/>
    </location>
    <ligand>
        <name>methylcob(III)alamin</name>
        <dbReference type="ChEBI" id="CHEBI:28115"/>
    </ligand>
</feature>
<evidence type="ECO:0000256" key="21">
    <source>
        <dbReference type="PIRSR" id="PIRSR000381-1"/>
    </source>
</evidence>
<sequence>MNDPLLEALRERVLVFDGAMGTQIQARSLAPKDFGGPRWEGCNDYLSLTRPDVIESIHSAYFEAGADVVETNSFQASRPRLEEWGLEDHTPAINRAAAQIARRVADRFVAADGRPRFVAGSIGPSGLLPSSEDPDLGRLSLDDLVPVYVEQASGLLEGGADLLVLETCQDMLEMKAQILGSREAMERTGRRVPLQCSVTLDANGRMLLGTDIGAALATLEALKVEIIGLNCSTGPDLMRDSIRYLAEHASTFLHCIPNAGLPINDGGRARYPMQPEPMAEILRSFVVENGVNIVGGCCGTTPDHIRALAAAIGRSAPVERGGRGPWMVASGMTAVAVRQEPPPLMIGERLNTQGSRQVKQLVLEDRLEDLVPVARRQVEGGAHALDVCLALTERTDEKEQMRRLTKKLALTVESPLCIDSTEPAVIEAALKAYPGCAIVNSIHLEGGRGRVDAVMPLVVRYGAAVIALTIDEQGMAKTADRKLAVARRIHHLVTGDYGWPAELLIFDPLTFTLATGEAEFRASARETIEGIRRIKEELPGVRTSLGVSNVSFGLSKEARATLNSVFLYHCVQAGLDMAIVNPNDITPYAEVAEEERALADDLVFDRHDDALTRFIAHFEQRAPGARAREAEAGEAARTVEQQIHFQILHRQPNGIEARIDEAVRRQAPVEVLNQVLLPAMKEVGDKFGSGELILPFVLQSAEVMKKAVARLERYLEKSADVAKGRIVLATVYGDVHDIGKNLVKTILSNNGYMVYDLGKQVPVTTILDKAREVEATAIGLSALLVSTSKQMPVCVAELHRAGLEVPVLIGGAAINRNFGRRTAFVDGEVFYEPGVFYCKDAFEGLDTVDALVDGSRRGPLLERLRHEALEFKTQSVAREASAAQAAERQRDFAVTVPRDVDIPAPPFWGARITPAGEISWEGMFGAMDLKTLYRLHWGARGTGERFETLIRDDFEPRRMALQREGRERGWLEPACCYGYFPCQSEGPDLVVYDPASFAAGSLAPRGKLEEVVRFTFPRQTEREGLCLSDYFLPASSSRFDVVAFQLVTVGPRADELSNRLNAGGEYSKALFVHGLAVSAAEGLAEWHHRRIRTELGIPVDRGLRYSFGYSACPDLADQAKLFRLLEPEKKVGVTLTSAYQLVPEASTTAIVVHHPAAAYYLVKA</sequence>
<comment type="domain">
    <text evidence="20">Modular enzyme with four functionally distinct domains. The isolated Hcy-binding domain catalyzes methyl transfer from free methylcobalamin to homocysteine. The Hcy-binding domain in association with the pterin-binding domain catalyzes the methylation of cob(I)alamin by methyltetrahydrofolate and the methylation of homocysteine. The B12-binding domain binds the cofactor. The AdoMet activation domain binds S-adenosyl-L-methionine. Under aerobic conditions cob(I)alamin can be converted to inactive cob(II)alamin. Reductive methylation by S-adenosyl-L-methionine and flavodoxin regenerates methylcobalamin.</text>
</comment>
<evidence type="ECO:0000256" key="18">
    <source>
        <dbReference type="ARBA" id="ARBA00025552"/>
    </source>
</evidence>
<dbReference type="NCBIfam" id="TIGR02082">
    <property type="entry name" value="metH"/>
    <property type="match status" value="1"/>
</dbReference>
<keyword evidence="17 20" id="KW-0170">Cobalt</keyword>
<evidence type="ECO:0000313" key="30">
    <source>
        <dbReference type="Proteomes" id="UP000316609"/>
    </source>
</evidence>
<evidence type="ECO:0000256" key="20">
    <source>
        <dbReference type="PIRNR" id="PIRNR000381"/>
    </source>
</evidence>
<dbReference type="InterPro" id="IPR003759">
    <property type="entry name" value="Cbl-bd_cap"/>
</dbReference>
<keyword evidence="11 20" id="KW-0808">Transferase</keyword>
<feature type="domain" description="B12-binding N-terminal" evidence="28">
    <location>
        <begin position="630"/>
        <end position="723"/>
    </location>
</feature>
<dbReference type="GO" id="GO:0046653">
    <property type="term" value="P:tetrahydrofolate metabolic process"/>
    <property type="evidence" value="ECO:0007669"/>
    <property type="project" value="TreeGrafter"/>
</dbReference>
<comment type="catalytic activity">
    <reaction evidence="1 20">
        <text>(6S)-5-methyl-5,6,7,8-tetrahydrofolate + L-homocysteine = (6S)-5,6,7,8-tetrahydrofolate + L-methionine</text>
        <dbReference type="Rhea" id="RHEA:11172"/>
        <dbReference type="ChEBI" id="CHEBI:18608"/>
        <dbReference type="ChEBI" id="CHEBI:57453"/>
        <dbReference type="ChEBI" id="CHEBI:57844"/>
        <dbReference type="ChEBI" id="CHEBI:58199"/>
        <dbReference type="EC" id="2.1.1.13"/>
    </reaction>
</comment>
<dbReference type="GO" id="GO:0032259">
    <property type="term" value="P:methylation"/>
    <property type="evidence" value="ECO:0007669"/>
    <property type="project" value="UniProtKB-KW"/>
</dbReference>
<dbReference type="InterPro" id="IPR003726">
    <property type="entry name" value="HCY_dom"/>
</dbReference>
<dbReference type="Gene3D" id="3.40.50.280">
    <property type="entry name" value="Cobalamin-binding domain"/>
    <property type="match status" value="1"/>
</dbReference>
<evidence type="ECO:0000313" key="29">
    <source>
        <dbReference type="EMBL" id="TMQ64573.1"/>
    </source>
</evidence>
<evidence type="ECO:0000256" key="14">
    <source>
        <dbReference type="ARBA" id="ARBA00022737"/>
    </source>
</evidence>
<dbReference type="PROSITE" id="PS50972">
    <property type="entry name" value="PTERIN_BINDING"/>
    <property type="match status" value="1"/>
</dbReference>
<evidence type="ECO:0000256" key="12">
    <source>
        <dbReference type="ARBA" id="ARBA00022691"/>
    </source>
</evidence>
<comment type="cofactor">
    <cofactor evidence="2 20 23">
        <name>Zn(2+)</name>
        <dbReference type="ChEBI" id="CHEBI:29105"/>
    </cofactor>
</comment>
<feature type="binding site" evidence="22">
    <location>
        <begin position="1159"/>
        <end position="1160"/>
    </location>
    <ligand>
        <name>S-adenosyl-L-methionine</name>
        <dbReference type="ChEBI" id="CHEBI:59789"/>
    </ligand>
</feature>
<dbReference type="Gene3D" id="3.10.196.10">
    <property type="entry name" value="Vitamin B12-dependent methionine synthase, activation domain"/>
    <property type="match status" value="1"/>
</dbReference>
<evidence type="ECO:0000256" key="16">
    <source>
        <dbReference type="ARBA" id="ARBA00023167"/>
    </source>
</evidence>
<evidence type="ECO:0000256" key="13">
    <source>
        <dbReference type="ARBA" id="ARBA00022723"/>
    </source>
</evidence>
<dbReference type="PROSITE" id="PS51337">
    <property type="entry name" value="B12_BINDING_NTER"/>
    <property type="match status" value="1"/>
</dbReference>
<feature type="binding site" evidence="22">
    <location>
        <begin position="733"/>
        <end position="737"/>
    </location>
    <ligand>
        <name>methylcob(III)alamin</name>
        <dbReference type="ChEBI" id="CHEBI:28115"/>
    </ligand>
</feature>
<dbReference type="SUPFAM" id="SSF56507">
    <property type="entry name" value="Methionine synthase activation domain-like"/>
    <property type="match status" value="1"/>
</dbReference>
<dbReference type="FunFam" id="3.20.20.330:FF:000001">
    <property type="entry name" value="Methionine synthase"/>
    <property type="match status" value="1"/>
</dbReference>
<accession>A0A538TLS4</accession>
<keyword evidence="13 20" id="KW-0479">Metal-binding</keyword>
<dbReference type="GO" id="GO:0050667">
    <property type="term" value="P:homocysteine metabolic process"/>
    <property type="evidence" value="ECO:0007669"/>
    <property type="project" value="TreeGrafter"/>
</dbReference>
<dbReference type="InterPro" id="IPR011005">
    <property type="entry name" value="Dihydropteroate_synth-like_sf"/>
</dbReference>
<dbReference type="UniPathway" id="UPA00051">
    <property type="reaction ID" value="UER00081"/>
</dbReference>
<dbReference type="Pfam" id="PF02574">
    <property type="entry name" value="S-methyl_trans"/>
    <property type="match status" value="1"/>
</dbReference>
<dbReference type="Pfam" id="PF00809">
    <property type="entry name" value="Pterin_bind"/>
    <property type="match status" value="1"/>
</dbReference>
<dbReference type="InterPro" id="IPR006158">
    <property type="entry name" value="Cobalamin-bd"/>
</dbReference>
<dbReference type="SUPFAM" id="SSF51717">
    <property type="entry name" value="Dihydropteroate synthetase-like"/>
    <property type="match status" value="1"/>
</dbReference>
<dbReference type="InterPro" id="IPR036724">
    <property type="entry name" value="Cobalamin-bd_sf"/>
</dbReference>
<keyword evidence="10 20" id="KW-0846">Cobalamin</keyword>
<evidence type="ECO:0000256" key="22">
    <source>
        <dbReference type="PIRSR" id="PIRSR000381-2"/>
    </source>
</evidence>
<dbReference type="GO" id="GO:0008705">
    <property type="term" value="F:methionine synthase activity"/>
    <property type="evidence" value="ECO:0007669"/>
    <property type="project" value="UniProtKB-UniRule"/>
</dbReference>
<feature type="domain" description="AdoMet activation" evidence="26">
    <location>
        <begin position="877"/>
        <end position="1164"/>
    </location>
</feature>
<organism evidence="29 30">
    <name type="scientific">Eiseniibacteriota bacterium</name>
    <dbReference type="NCBI Taxonomy" id="2212470"/>
    <lineage>
        <taxon>Bacteria</taxon>
        <taxon>Candidatus Eiseniibacteriota</taxon>
    </lineage>
</organism>
<dbReference type="InterPro" id="IPR011822">
    <property type="entry name" value="MetH"/>
</dbReference>
<evidence type="ECO:0000256" key="5">
    <source>
        <dbReference type="ARBA" id="ARBA00010398"/>
    </source>
</evidence>
<feature type="binding site" evidence="21 23">
    <location>
        <position position="298"/>
    </location>
    <ligand>
        <name>Zn(2+)</name>
        <dbReference type="ChEBI" id="CHEBI:29105"/>
    </ligand>
</feature>
<evidence type="ECO:0000256" key="6">
    <source>
        <dbReference type="ARBA" id="ARBA00012032"/>
    </source>
</evidence>
<dbReference type="PROSITE" id="PS50974">
    <property type="entry name" value="ADOMET_ACTIVATION"/>
    <property type="match status" value="1"/>
</dbReference>
<evidence type="ECO:0000256" key="3">
    <source>
        <dbReference type="ARBA" id="ARBA00001956"/>
    </source>
</evidence>
<gene>
    <name evidence="29" type="primary">metH</name>
    <name evidence="29" type="ORF">E6K78_08935</name>
</gene>
<evidence type="ECO:0000256" key="1">
    <source>
        <dbReference type="ARBA" id="ARBA00001700"/>
    </source>
</evidence>
<evidence type="ECO:0000256" key="15">
    <source>
        <dbReference type="ARBA" id="ARBA00022833"/>
    </source>
</evidence>
<keyword evidence="15 20" id="KW-0862">Zinc</keyword>
<evidence type="ECO:0000256" key="10">
    <source>
        <dbReference type="ARBA" id="ARBA00022628"/>
    </source>
</evidence>
<evidence type="ECO:0000256" key="8">
    <source>
        <dbReference type="ARBA" id="ARBA00022603"/>
    </source>
</evidence>
<dbReference type="SMART" id="SM01018">
    <property type="entry name" value="B12-binding_2"/>
    <property type="match status" value="1"/>
</dbReference>
<feature type="domain" description="Hcy-binding" evidence="24">
    <location>
        <begin position="2"/>
        <end position="312"/>
    </location>
</feature>
<keyword evidence="16 20" id="KW-0486">Methionine biosynthesis</keyword>
<dbReference type="InterPro" id="IPR004223">
    <property type="entry name" value="VitB12-dep_Met_synth_activ_dom"/>
</dbReference>
<dbReference type="InterPro" id="IPR050554">
    <property type="entry name" value="Met_Synthase/Corrinoid"/>
</dbReference>
<evidence type="ECO:0000259" key="26">
    <source>
        <dbReference type="PROSITE" id="PS50974"/>
    </source>
</evidence>
<dbReference type="InterPro" id="IPR036589">
    <property type="entry name" value="HCY_dom_sf"/>
</dbReference>
<keyword evidence="8 20" id="KW-0489">Methyltransferase</keyword>
<comment type="similarity">
    <text evidence="5">Belongs to the vitamin-B12 dependent methionine synthase family.</text>
</comment>
<dbReference type="InterPro" id="IPR036594">
    <property type="entry name" value="Meth_synthase_dom"/>
</dbReference>
<proteinExistence type="inferred from homology"/>
<protein>
    <recommendedName>
        <fullName evidence="7 19">Methionine synthase</fullName>
        <ecNumber evidence="6 19">2.1.1.13</ecNumber>
    </recommendedName>
    <alternativeName>
        <fullName evidence="20">5-methyltetrahydrofolate--homocysteine methyltransferase</fullName>
    </alternativeName>
</protein>
<evidence type="ECO:0000256" key="17">
    <source>
        <dbReference type="ARBA" id="ARBA00023285"/>
    </source>
</evidence>
<dbReference type="Gene3D" id="1.10.1240.10">
    <property type="entry name" value="Methionine synthase domain"/>
    <property type="match status" value="1"/>
</dbReference>
<keyword evidence="9 20" id="KW-0028">Amino-acid biosynthesis</keyword>
<reference evidence="29 30" key="1">
    <citation type="journal article" date="2019" name="Nat. Microbiol.">
        <title>Mediterranean grassland soil C-N compound turnover is dependent on rainfall and depth, and is mediated by genomically divergent microorganisms.</title>
        <authorList>
            <person name="Diamond S."/>
            <person name="Andeer P.F."/>
            <person name="Li Z."/>
            <person name="Crits-Christoph A."/>
            <person name="Burstein D."/>
            <person name="Anantharaman K."/>
            <person name="Lane K.R."/>
            <person name="Thomas B.C."/>
            <person name="Pan C."/>
            <person name="Northen T.R."/>
            <person name="Banfield J.F."/>
        </authorList>
    </citation>
    <scope>NUCLEOTIDE SEQUENCE [LARGE SCALE GENOMIC DNA]</scope>
    <source>
        <strain evidence="29">WS_8</strain>
    </source>
</reference>
<feature type="binding site" description="axial binding residue" evidence="21">
    <location>
        <position position="736"/>
    </location>
    <ligand>
        <name>methylcob(III)alamin</name>
        <dbReference type="ChEBI" id="CHEBI:28115"/>
    </ligand>
    <ligandPart>
        <name>Co</name>
        <dbReference type="ChEBI" id="CHEBI:27638"/>
    </ligandPart>
</feature>
<feature type="domain" description="B12-binding" evidence="27">
    <location>
        <begin position="723"/>
        <end position="862"/>
    </location>
</feature>
<dbReference type="InterPro" id="IPR000489">
    <property type="entry name" value="Pterin-binding_dom"/>
</dbReference>
<comment type="pathway">
    <text evidence="4 20">Amino-acid biosynthesis; L-methionine biosynthesis via de novo pathway; L-methionine from L-homocysteine (MetH route): step 1/1.</text>
</comment>
<feature type="binding site" evidence="22">
    <location>
        <position position="928"/>
    </location>
    <ligand>
        <name>S-adenosyl-L-methionine</name>
        <dbReference type="ChEBI" id="CHEBI:59789"/>
    </ligand>
</feature>
<keyword evidence="14" id="KW-0677">Repeat</keyword>
<dbReference type="PROSITE" id="PS51332">
    <property type="entry name" value="B12_BINDING"/>
    <property type="match status" value="1"/>
</dbReference>
<dbReference type="GO" id="GO:0005829">
    <property type="term" value="C:cytosol"/>
    <property type="evidence" value="ECO:0007669"/>
    <property type="project" value="TreeGrafter"/>
</dbReference>
<evidence type="ECO:0000259" key="28">
    <source>
        <dbReference type="PROSITE" id="PS51337"/>
    </source>
</evidence>
<evidence type="ECO:0000256" key="23">
    <source>
        <dbReference type="PROSITE-ProRule" id="PRU00333"/>
    </source>
</evidence>
<evidence type="ECO:0000256" key="9">
    <source>
        <dbReference type="ARBA" id="ARBA00022605"/>
    </source>
</evidence>
<evidence type="ECO:0000259" key="25">
    <source>
        <dbReference type="PROSITE" id="PS50972"/>
    </source>
</evidence>
<dbReference type="Pfam" id="PF02310">
    <property type="entry name" value="B12-binding"/>
    <property type="match status" value="1"/>
</dbReference>
<keyword evidence="12 20" id="KW-0949">S-adenosyl-L-methionine</keyword>
<evidence type="ECO:0000256" key="19">
    <source>
        <dbReference type="NCBIfam" id="TIGR02082"/>
    </source>
</evidence>
<evidence type="ECO:0000256" key="7">
    <source>
        <dbReference type="ARBA" id="ARBA00013998"/>
    </source>
</evidence>